<proteinExistence type="predicted"/>
<gene>
    <name evidence="1" type="ORF">EMCG_07468</name>
</gene>
<dbReference type="InterPro" id="IPR035994">
    <property type="entry name" value="Nucleoside_phosphorylase_sf"/>
</dbReference>
<dbReference type="PANTHER" id="PTHR46082">
    <property type="entry name" value="ATP/GTP-BINDING PROTEIN-RELATED"/>
    <property type="match status" value="1"/>
</dbReference>
<protein>
    <recommendedName>
        <fullName evidence="3">Nucleoside phosphorylase domain-containing protein</fullName>
    </recommendedName>
</protein>
<sequence length="387" mass="43555">MNLDGSPTAIDYMIRWICALADELVVAEAMLDERYPCPPQPHSDHNIYTVGRVASYNIVIACLPAGLYGTTSATRVAEQMNSTFSALKFTLMPAYRWHGGVINYRLGKVVADKGFKCTSFLNKPPQMLLNAVAYLKSKHRLHEPTLLCHLVNMIQQHEKLREIFEYQGQERDRLFLTEYAHVSGKGHCDKCDLTKTKDRPPRINQGPVVHYGLIASGDVVMKDAMERNTLQQQYGILCFETEAAGLMNGLDCLVIRGICDYSDSHKNKRWQPYAAAAAAAYAKELICSLPVQDPKTEIMSQLRCNNSQIIPLKREHNISLDQPSQFTEGSVSAFSSPATVDRRRALYAADRGFQAAKASTTLRSQGTLDRPIYLNIYPHNSRFFWTK</sequence>
<dbReference type="OrthoDB" id="4185354at2759"/>
<dbReference type="GO" id="GO:0003824">
    <property type="term" value="F:catalytic activity"/>
    <property type="evidence" value="ECO:0007669"/>
    <property type="project" value="InterPro"/>
</dbReference>
<dbReference type="PANTHER" id="PTHR46082:SF11">
    <property type="entry name" value="AAA+ ATPASE DOMAIN-CONTAINING PROTEIN-RELATED"/>
    <property type="match status" value="1"/>
</dbReference>
<evidence type="ECO:0000313" key="2">
    <source>
        <dbReference type="Proteomes" id="UP000034164"/>
    </source>
</evidence>
<evidence type="ECO:0000313" key="1">
    <source>
        <dbReference type="EMBL" id="KKZ66862.1"/>
    </source>
</evidence>
<dbReference type="Proteomes" id="UP000034164">
    <property type="component" value="Unassembled WGS sequence"/>
</dbReference>
<dbReference type="GO" id="GO:0009116">
    <property type="term" value="P:nucleoside metabolic process"/>
    <property type="evidence" value="ECO:0007669"/>
    <property type="project" value="InterPro"/>
</dbReference>
<comment type="caution">
    <text evidence="1">The sequence shown here is derived from an EMBL/GenBank/DDBJ whole genome shotgun (WGS) entry which is preliminary data.</text>
</comment>
<accession>A0A0G2I8B1</accession>
<dbReference type="AlphaFoldDB" id="A0A0G2I8B1"/>
<dbReference type="EMBL" id="LCZI01000383">
    <property type="protein sequence ID" value="KKZ66862.1"/>
    <property type="molecule type" value="Genomic_DNA"/>
</dbReference>
<reference evidence="2" key="1">
    <citation type="journal article" date="2015" name="PLoS Genet.">
        <title>The dynamic genome and transcriptome of the human fungal pathogen Blastomyces and close relative Emmonsia.</title>
        <authorList>
            <person name="Munoz J.F."/>
            <person name="Gauthier G.M."/>
            <person name="Desjardins C.A."/>
            <person name="Gallo J.E."/>
            <person name="Holder J."/>
            <person name="Sullivan T.D."/>
            <person name="Marty A.J."/>
            <person name="Carmen J.C."/>
            <person name="Chen Z."/>
            <person name="Ding L."/>
            <person name="Gujja S."/>
            <person name="Magrini V."/>
            <person name="Misas E."/>
            <person name="Mitreva M."/>
            <person name="Priest M."/>
            <person name="Saif S."/>
            <person name="Whiston E.A."/>
            <person name="Young S."/>
            <person name="Zeng Q."/>
            <person name="Goldman W.E."/>
            <person name="Mardis E.R."/>
            <person name="Taylor J.W."/>
            <person name="McEwen J.G."/>
            <person name="Clay O.K."/>
            <person name="Klein B.S."/>
            <person name="Cuomo C.A."/>
        </authorList>
    </citation>
    <scope>NUCLEOTIDE SEQUENCE [LARGE SCALE GENOMIC DNA]</scope>
    <source>
        <strain evidence="2">UAMH 3008</strain>
    </source>
</reference>
<organism evidence="1 2">
    <name type="scientific">[Emmonsia] crescens</name>
    <dbReference type="NCBI Taxonomy" id="73230"/>
    <lineage>
        <taxon>Eukaryota</taxon>
        <taxon>Fungi</taxon>
        <taxon>Dikarya</taxon>
        <taxon>Ascomycota</taxon>
        <taxon>Pezizomycotina</taxon>
        <taxon>Eurotiomycetes</taxon>
        <taxon>Eurotiomycetidae</taxon>
        <taxon>Onygenales</taxon>
        <taxon>Ajellomycetaceae</taxon>
        <taxon>Emergomyces</taxon>
    </lineage>
</organism>
<evidence type="ECO:0008006" key="3">
    <source>
        <dbReference type="Google" id="ProtNLM"/>
    </source>
</evidence>
<dbReference type="Gene3D" id="3.40.50.1580">
    <property type="entry name" value="Nucleoside phosphorylase domain"/>
    <property type="match status" value="1"/>
</dbReference>
<dbReference type="SUPFAM" id="SSF53167">
    <property type="entry name" value="Purine and uridine phosphorylases"/>
    <property type="match status" value="1"/>
</dbReference>
<dbReference type="InterPro" id="IPR053137">
    <property type="entry name" value="NLR-like"/>
</dbReference>
<dbReference type="VEuPathDB" id="FungiDB:EMCG_07468"/>
<name>A0A0G2I8B1_9EURO</name>